<accession>A0ABS1KD02</accession>
<evidence type="ECO:0000313" key="1">
    <source>
        <dbReference type="EMBL" id="MBL0737198.1"/>
    </source>
</evidence>
<keyword evidence="2" id="KW-1185">Reference proteome</keyword>
<dbReference type="PROSITE" id="PS51257">
    <property type="entry name" value="PROKAR_LIPOPROTEIN"/>
    <property type="match status" value="1"/>
</dbReference>
<comment type="caution">
    <text evidence="1">The sequence shown here is derived from an EMBL/GenBank/DDBJ whole genome shotgun (WGS) entry which is preliminary data.</text>
</comment>
<organism evidence="1 2">
    <name type="scientific">Flavobacterium tagetis</name>
    <dbReference type="NCBI Taxonomy" id="2801336"/>
    <lineage>
        <taxon>Bacteria</taxon>
        <taxon>Pseudomonadati</taxon>
        <taxon>Bacteroidota</taxon>
        <taxon>Flavobacteriia</taxon>
        <taxon>Flavobacteriales</taxon>
        <taxon>Flavobacteriaceae</taxon>
        <taxon>Flavobacterium</taxon>
    </lineage>
</organism>
<dbReference type="Proteomes" id="UP000603728">
    <property type="component" value="Unassembled WGS sequence"/>
</dbReference>
<sequence>MKKIIILMGIFSLFGCNNKKYYPNDSNFKDIETNFSIKVDMANKLYDENFEKLMKLKINEDFFKHYNKVIYIQGKSYYIGYATILDKRGVENPHLAYLAKIDSETGRIDVVKN</sequence>
<name>A0ABS1KD02_9FLAO</name>
<reference evidence="1 2" key="1">
    <citation type="submission" date="2021-01" db="EMBL/GenBank/DDBJ databases">
        <title>Genome seq and assembly of Flavobacterium sp. GN10.</title>
        <authorList>
            <person name="Chhetri G."/>
        </authorList>
    </citation>
    <scope>NUCLEOTIDE SEQUENCE [LARGE SCALE GENOMIC DNA]</scope>
    <source>
        <strain evidence="1 2">GN10</strain>
    </source>
</reference>
<evidence type="ECO:0000313" key="2">
    <source>
        <dbReference type="Proteomes" id="UP000603728"/>
    </source>
</evidence>
<protein>
    <recommendedName>
        <fullName evidence="3">Lipoprotein</fullName>
    </recommendedName>
</protein>
<dbReference type="EMBL" id="JAERSF010000002">
    <property type="protein sequence ID" value="MBL0737198.1"/>
    <property type="molecule type" value="Genomic_DNA"/>
</dbReference>
<proteinExistence type="predicted"/>
<evidence type="ECO:0008006" key="3">
    <source>
        <dbReference type="Google" id="ProtNLM"/>
    </source>
</evidence>
<gene>
    <name evidence="1" type="ORF">JI750_09900</name>
</gene>
<dbReference type="RefSeq" id="WP_202000945.1">
    <property type="nucleotide sequence ID" value="NZ_JAERSF010000002.1"/>
</dbReference>